<name>A0ABW5SF83_9FLAO</name>
<dbReference type="PROSITE" id="PS51257">
    <property type="entry name" value="PROKAR_LIPOPROTEIN"/>
    <property type="match status" value="1"/>
</dbReference>
<keyword evidence="2" id="KW-1185">Reference proteome</keyword>
<evidence type="ECO:0000313" key="2">
    <source>
        <dbReference type="Proteomes" id="UP001597357"/>
    </source>
</evidence>
<dbReference type="Proteomes" id="UP001597357">
    <property type="component" value="Unassembled WGS sequence"/>
</dbReference>
<dbReference type="EMBL" id="JBHULZ010000040">
    <property type="protein sequence ID" value="MFD2697817.1"/>
    <property type="molecule type" value="Genomic_DNA"/>
</dbReference>
<reference evidence="2" key="1">
    <citation type="journal article" date="2019" name="Int. J. Syst. Evol. Microbiol.">
        <title>The Global Catalogue of Microorganisms (GCM) 10K type strain sequencing project: providing services to taxonomists for standard genome sequencing and annotation.</title>
        <authorList>
            <consortium name="The Broad Institute Genomics Platform"/>
            <consortium name="The Broad Institute Genome Sequencing Center for Infectious Disease"/>
            <person name="Wu L."/>
            <person name="Ma J."/>
        </authorList>
    </citation>
    <scope>NUCLEOTIDE SEQUENCE [LARGE SCALE GENOMIC DNA]</scope>
    <source>
        <strain evidence="2">KCTC 42255</strain>
    </source>
</reference>
<accession>A0ABW5SF83</accession>
<protein>
    <recommendedName>
        <fullName evidence="3">Carboxypeptidase regulatory-like domain-containing protein</fullName>
    </recommendedName>
</protein>
<evidence type="ECO:0000313" key="1">
    <source>
        <dbReference type="EMBL" id="MFD2697817.1"/>
    </source>
</evidence>
<gene>
    <name evidence="1" type="ORF">ACFSQ0_07415</name>
</gene>
<evidence type="ECO:0008006" key="3">
    <source>
        <dbReference type="Google" id="ProtNLM"/>
    </source>
</evidence>
<sequence length="233" mass="26399">MKKSLIILVIIAFAFQSCEKEDDLISQNCEADCTEIVGKLMTDDGTTPITNQKITVVWDNTSLGFGTVRTKATARTDSNGDFSISFFMRDDELESGIHRMRFDRLNENEFLRSDLNGMPSIPSVRDTLVVRNHNIVKKAFVNLTLLNLDDIQGSDRLWTNFEYPRPSGFSQSIDGNIRGWTNEFDSNQLLETAGNQPVVIEIVRKINDITTRENDTLFIDAGKTLDYIVDFNN</sequence>
<comment type="caution">
    <text evidence="1">The sequence shown here is derived from an EMBL/GenBank/DDBJ whole genome shotgun (WGS) entry which is preliminary data.</text>
</comment>
<proteinExistence type="predicted"/>
<dbReference type="RefSeq" id="WP_379046380.1">
    <property type="nucleotide sequence ID" value="NZ_JBHULZ010000040.1"/>
</dbReference>
<organism evidence="1 2">
    <name type="scientific">Mesonia sediminis</name>
    <dbReference type="NCBI Taxonomy" id="1703946"/>
    <lineage>
        <taxon>Bacteria</taxon>
        <taxon>Pseudomonadati</taxon>
        <taxon>Bacteroidota</taxon>
        <taxon>Flavobacteriia</taxon>
        <taxon>Flavobacteriales</taxon>
        <taxon>Flavobacteriaceae</taxon>
        <taxon>Mesonia</taxon>
    </lineage>
</organism>